<dbReference type="Pfam" id="PF04003">
    <property type="entry name" value="Utp12"/>
    <property type="match status" value="1"/>
</dbReference>
<evidence type="ECO:0000256" key="2">
    <source>
        <dbReference type="ARBA" id="ARBA00022737"/>
    </source>
</evidence>
<evidence type="ECO:0000256" key="5">
    <source>
        <dbReference type="SAM" id="Coils"/>
    </source>
</evidence>
<evidence type="ECO:0000313" key="8">
    <source>
        <dbReference type="EMBL" id="CAK8672563.1"/>
    </source>
</evidence>
<evidence type="ECO:0000313" key="9">
    <source>
        <dbReference type="Proteomes" id="UP001642483"/>
    </source>
</evidence>
<dbReference type="InterPro" id="IPR019775">
    <property type="entry name" value="WD40_repeat_CS"/>
</dbReference>
<feature type="coiled-coil region" evidence="5">
    <location>
        <begin position="306"/>
        <end position="333"/>
    </location>
</feature>
<accession>A0ABP0EYJ8</accession>
<feature type="repeat" description="WD" evidence="4">
    <location>
        <begin position="103"/>
        <end position="144"/>
    </location>
</feature>
<keyword evidence="1 4" id="KW-0853">WD repeat</keyword>
<keyword evidence="5" id="KW-0175">Coiled coil</keyword>
<feature type="repeat" description="WD" evidence="4">
    <location>
        <begin position="624"/>
        <end position="656"/>
    </location>
</feature>
<dbReference type="Pfam" id="PF25172">
    <property type="entry name" value="Beta-prop_WDR3_2nd"/>
    <property type="match status" value="1"/>
</dbReference>
<dbReference type="PROSITE" id="PS00678">
    <property type="entry name" value="WD_REPEATS_1"/>
    <property type="match status" value="3"/>
</dbReference>
<dbReference type="EMBL" id="CAWYQH010000001">
    <property type="protein sequence ID" value="CAK8672563.1"/>
    <property type="molecule type" value="Genomic_DNA"/>
</dbReference>
<feature type="repeat" description="WD" evidence="4">
    <location>
        <begin position="61"/>
        <end position="102"/>
    </location>
</feature>
<dbReference type="InterPro" id="IPR015943">
    <property type="entry name" value="WD40/YVTN_repeat-like_dom_sf"/>
</dbReference>
<feature type="repeat" description="WD" evidence="4">
    <location>
        <begin position="187"/>
        <end position="221"/>
    </location>
</feature>
<feature type="region of interest" description="Disordered" evidence="6">
    <location>
        <begin position="224"/>
        <end position="249"/>
    </location>
</feature>
<dbReference type="PANTHER" id="PTHR19853:SF0">
    <property type="entry name" value="WD REPEAT-CONTAINING PROTEIN 3"/>
    <property type="match status" value="1"/>
</dbReference>
<dbReference type="SMART" id="SM00320">
    <property type="entry name" value="WD40"/>
    <property type="match status" value="11"/>
</dbReference>
<evidence type="ECO:0000256" key="6">
    <source>
        <dbReference type="SAM" id="MobiDB-lite"/>
    </source>
</evidence>
<dbReference type="PANTHER" id="PTHR19853">
    <property type="entry name" value="WD REPEAT CONTAINING PROTEIN 3 WDR3"/>
    <property type="match status" value="1"/>
</dbReference>
<protein>
    <recommendedName>
        <fullName evidence="7">Small-subunit processome Utp12 domain-containing protein</fullName>
    </recommendedName>
</protein>
<dbReference type="PROSITE" id="PS50294">
    <property type="entry name" value="WD_REPEATS_REGION"/>
    <property type="match status" value="7"/>
</dbReference>
<keyword evidence="9" id="KW-1185">Reference proteome</keyword>
<feature type="domain" description="Small-subunit processome Utp12" evidence="7">
    <location>
        <begin position="805"/>
        <end position="903"/>
    </location>
</feature>
<dbReference type="InterPro" id="IPR001680">
    <property type="entry name" value="WD40_rpt"/>
</dbReference>
<proteinExistence type="inferred from homology"/>
<feature type="repeat" description="WD" evidence="4">
    <location>
        <begin position="666"/>
        <end position="698"/>
    </location>
</feature>
<dbReference type="Proteomes" id="UP001642483">
    <property type="component" value="Unassembled WGS sequence"/>
</dbReference>
<dbReference type="Gene3D" id="2.130.10.10">
    <property type="entry name" value="YVTN repeat-like/Quinoprotein amine dehydrogenase"/>
    <property type="match status" value="4"/>
</dbReference>
<gene>
    <name evidence="8" type="ORF">CVLEPA_LOCUS2273</name>
</gene>
<dbReference type="PRINTS" id="PR00320">
    <property type="entry name" value="GPROTEINBRPT"/>
</dbReference>
<name>A0ABP0EYJ8_CLALP</name>
<dbReference type="InterPro" id="IPR036322">
    <property type="entry name" value="WD40_repeat_dom_sf"/>
</dbReference>
<dbReference type="InterPro" id="IPR007148">
    <property type="entry name" value="SSU_processome_Utp12"/>
</dbReference>
<keyword evidence="2" id="KW-0677">Repeat</keyword>
<dbReference type="InterPro" id="IPR051570">
    <property type="entry name" value="TBC1_cilium_biogenesis"/>
</dbReference>
<evidence type="ECO:0000256" key="1">
    <source>
        <dbReference type="ARBA" id="ARBA00022574"/>
    </source>
</evidence>
<feature type="repeat" description="WD" evidence="4">
    <location>
        <begin position="582"/>
        <end position="623"/>
    </location>
</feature>
<comment type="caution">
    <text evidence="8">The sequence shown here is derived from an EMBL/GenBank/DDBJ whole genome shotgun (WGS) entry which is preliminary data.</text>
</comment>
<feature type="repeat" description="WD" evidence="4">
    <location>
        <begin position="485"/>
        <end position="519"/>
    </location>
</feature>
<dbReference type="Pfam" id="PF25173">
    <property type="entry name" value="Beta-prop_WDR3_1st"/>
    <property type="match status" value="1"/>
</dbReference>
<dbReference type="PROSITE" id="PS50082">
    <property type="entry name" value="WD_REPEATS_2"/>
    <property type="match status" value="8"/>
</dbReference>
<evidence type="ECO:0000256" key="4">
    <source>
        <dbReference type="PROSITE-ProRule" id="PRU00221"/>
    </source>
</evidence>
<dbReference type="SUPFAM" id="SSF50978">
    <property type="entry name" value="WD40 repeat-like"/>
    <property type="match status" value="2"/>
</dbReference>
<feature type="repeat" description="WD" evidence="4">
    <location>
        <begin position="145"/>
        <end position="186"/>
    </location>
</feature>
<evidence type="ECO:0000259" key="7">
    <source>
        <dbReference type="Pfam" id="PF04003"/>
    </source>
</evidence>
<comment type="similarity">
    <text evidence="3">Belongs to the WD repeat WDR3/UTP12 family.</text>
</comment>
<dbReference type="CDD" id="cd00200">
    <property type="entry name" value="WD40"/>
    <property type="match status" value="2"/>
</dbReference>
<dbReference type="InterPro" id="IPR020472">
    <property type="entry name" value="WD40_PAC1"/>
</dbReference>
<organism evidence="8 9">
    <name type="scientific">Clavelina lepadiformis</name>
    <name type="common">Light-bulb sea squirt</name>
    <name type="synonym">Ascidia lepadiformis</name>
    <dbReference type="NCBI Taxonomy" id="159417"/>
    <lineage>
        <taxon>Eukaryota</taxon>
        <taxon>Metazoa</taxon>
        <taxon>Chordata</taxon>
        <taxon>Tunicata</taxon>
        <taxon>Ascidiacea</taxon>
        <taxon>Aplousobranchia</taxon>
        <taxon>Clavelinidae</taxon>
        <taxon>Clavelina</taxon>
    </lineage>
</organism>
<reference evidence="8 9" key="1">
    <citation type="submission" date="2024-02" db="EMBL/GenBank/DDBJ databases">
        <authorList>
            <person name="Daric V."/>
            <person name="Darras S."/>
        </authorList>
    </citation>
    <scope>NUCLEOTIDE SEQUENCE [LARGE SCALE GENOMIC DNA]</scope>
</reference>
<evidence type="ECO:0000256" key="3">
    <source>
        <dbReference type="ARBA" id="ARBA00038229"/>
    </source>
</evidence>
<sequence length="940" mass="105429">MGLTKQYLRYSSSAQFGVIGSTRCNVVFLKLRNTIGRYVASGAVEDINVWDSRTGEKVLVLQGDKFEVTWITACPDGERIAAGYSDGSIKIFNLITGEVTITFTGHRSAISCLAFDENGMLLASGSHDTDVVVWDLVAESGLYRLKGHKGIVTQCCFVKRKNMLITSSKDTYIKWWDLDTQHCFKTMVGHRAEVWAFLFTSDERRLITGSSDSELRVWNVELLGTEDPDIPPPTKETKKNDPDQDNNEDNIVEERQVICTKAGSLFRKGRDRVVNLNMTSDGRHIVCHGNDKMVEFYRLYNESEIEVKLKKKLKKAKKKKKKQEEEGKEVSDEEISIQRTVDDELAFIGSNTCAGKICSLDIVANTPAGDSVVVTLLRNNQIETISATTSAAKPEFTSLKKLCVPGHRSECQSLCFTSDGMAFLTASSETAKLWNRTSQQCVRTVSSAHTKCCAFVPGDRQSLLGTKDGTIEILDVASGVHLESISAHNGGVSSLALQPDQRGIASGGADKFVKFWEFDLISDDNYSTNTKRLSLAHTRSLELDDQVLTIEFSANKKLIAISLLDCSIKVFYVNTLKFFLSLYGHSLPPNTLSISSDSSLIVTGSSDRNVKIWGLDFGDCHRSLFAHDDDVSCVKFVPDTHLFFSCGKDGLIKQWDADKFLLIQVLRGHLGPVWAMSIGSDGDYLATCGRDRSLRLWQRTMEVVIPDEEREMEREEEDEKSFVKNQGTVIAGEVESSEVGMATKTTAESIKATERIMEAIELYREETLKEEEYNATIKTSDNRKPYISKHPILMANGNMSATRWVLKVLRKIKSSELEEALLVLPFSYVPDLLKLLNIFVSRGGEVELVCRCIFFLMRIHHGRITSNQMLVDVIDELRTNTDVKVREVRDTIGFNKAALNHIRRQIEEKNDVKFFSDATQQAKQKKKKRKRTAQRAILTL</sequence>